<proteinExistence type="predicted"/>
<gene>
    <name evidence="1" type="ORF">MILVUS5_LOCUS25260</name>
</gene>
<protein>
    <submittedName>
        <fullName evidence="1">Uncharacterized protein</fullName>
    </submittedName>
</protein>
<dbReference type="EMBL" id="CASHSV030000311">
    <property type="protein sequence ID" value="CAJ2658975.1"/>
    <property type="molecule type" value="Genomic_DNA"/>
</dbReference>
<name>A0ACB0KS63_TRIPR</name>
<reference evidence="1" key="1">
    <citation type="submission" date="2023-10" db="EMBL/GenBank/DDBJ databases">
        <authorList>
            <person name="Rodriguez Cubillos JULIANA M."/>
            <person name="De Vega J."/>
        </authorList>
    </citation>
    <scope>NUCLEOTIDE SEQUENCE</scope>
</reference>
<organism evidence="1 2">
    <name type="scientific">Trifolium pratense</name>
    <name type="common">Red clover</name>
    <dbReference type="NCBI Taxonomy" id="57577"/>
    <lineage>
        <taxon>Eukaryota</taxon>
        <taxon>Viridiplantae</taxon>
        <taxon>Streptophyta</taxon>
        <taxon>Embryophyta</taxon>
        <taxon>Tracheophyta</taxon>
        <taxon>Spermatophyta</taxon>
        <taxon>Magnoliopsida</taxon>
        <taxon>eudicotyledons</taxon>
        <taxon>Gunneridae</taxon>
        <taxon>Pentapetalae</taxon>
        <taxon>rosids</taxon>
        <taxon>fabids</taxon>
        <taxon>Fabales</taxon>
        <taxon>Fabaceae</taxon>
        <taxon>Papilionoideae</taxon>
        <taxon>50 kb inversion clade</taxon>
        <taxon>NPAAA clade</taxon>
        <taxon>Hologalegina</taxon>
        <taxon>IRL clade</taxon>
        <taxon>Trifolieae</taxon>
        <taxon>Trifolium</taxon>
    </lineage>
</organism>
<dbReference type="Proteomes" id="UP001177021">
    <property type="component" value="Unassembled WGS sequence"/>
</dbReference>
<keyword evidence="2" id="KW-1185">Reference proteome</keyword>
<evidence type="ECO:0000313" key="1">
    <source>
        <dbReference type="EMBL" id="CAJ2658975.1"/>
    </source>
</evidence>
<evidence type="ECO:0000313" key="2">
    <source>
        <dbReference type="Proteomes" id="UP001177021"/>
    </source>
</evidence>
<comment type="caution">
    <text evidence="1">The sequence shown here is derived from an EMBL/GenBank/DDBJ whole genome shotgun (WGS) entry which is preliminary data.</text>
</comment>
<accession>A0ACB0KS63</accession>
<sequence length="138" mass="15926">MTELFFDDFFKVEGLNPYNEKYDKVSRIVARSEKHNMYMLLDVNTEIYPLNIGERFLLALSPSLVLNTKDGPVSIQEKFEYIMHGRLYDITSYGLSLSPPEVEVYASYGGLQMMLRGDPSHCVKFAVDQNLYLLIRKA</sequence>